<dbReference type="InterPro" id="IPR011641">
    <property type="entry name" value="Tyr-kin_ephrin_A/B_rcpt-like"/>
</dbReference>
<feature type="disulfide bond" evidence="7">
    <location>
        <begin position="100"/>
        <end position="143"/>
    </location>
</feature>
<feature type="domain" description="Sushi" evidence="10">
    <location>
        <begin position="219"/>
        <end position="280"/>
    </location>
</feature>
<dbReference type="Proteomes" id="UP000694941">
    <property type="component" value="Unplaced"/>
</dbReference>
<dbReference type="Gene3D" id="2.10.70.10">
    <property type="entry name" value="Complement Module, domain 1"/>
    <property type="match status" value="4"/>
</dbReference>
<feature type="domain" description="EGF-like" evidence="8">
    <location>
        <begin position="833"/>
        <end position="869"/>
    </location>
</feature>
<dbReference type="InterPro" id="IPR000152">
    <property type="entry name" value="EGF-type_Asp/Asn_hydroxyl_site"/>
</dbReference>
<dbReference type="InterPro" id="IPR000436">
    <property type="entry name" value="Sushi_SCR_CCP_dom"/>
</dbReference>
<feature type="domain" description="Sushi" evidence="10">
    <location>
        <begin position="98"/>
        <end position="158"/>
    </location>
</feature>
<dbReference type="InterPro" id="IPR018097">
    <property type="entry name" value="EGF_Ca-bd_CS"/>
</dbReference>
<dbReference type="SMART" id="SM00179">
    <property type="entry name" value="EGF_CA"/>
    <property type="match status" value="5"/>
</dbReference>
<dbReference type="Pfam" id="PF00008">
    <property type="entry name" value="EGF"/>
    <property type="match status" value="2"/>
</dbReference>
<keyword evidence="1 6" id="KW-0245">EGF-like domain</keyword>
<dbReference type="InterPro" id="IPR001881">
    <property type="entry name" value="EGF-like_Ca-bd_dom"/>
</dbReference>
<feature type="disulfide bond" evidence="7">
    <location>
        <begin position="251"/>
        <end position="278"/>
    </location>
</feature>
<dbReference type="Pfam" id="PF02494">
    <property type="entry name" value="HYR"/>
    <property type="match status" value="2"/>
</dbReference>
<organism evidence="12 13">
    <name type="scientific">Limulus polyphemus</name>
    <name type="common">Atlantic horseshoe crab</name>
    <dbReference type="NCBI Taxonomy" id="6850"/>
    <lineage>
        <taxon>Eukaryota</taxon>
        <taxon>Metazoa</taxon>
        <taxon>Ecdysozoa</taxon>
        <taxon>Arthropoda</taxon>
        <taxon>Chelicerata</taxon>
        <taxon>Merostomata</taxon>
        <taxon>Xiphosura</taxon>
        <taxon>Limulidae</taxon>
        <taxon>Limulus</taxon>
    </lineage>
</organism>
<dbReference type="PROSITE" id="PS50923">
    <property type="entry name" value="SUSHI"/>
    <property type="match status" value="3"/>
</dbReference>
<dbReference type="InterPro" id="IPR009030">
    <property type="entry name" value="Growth_fac_rcpt_cys_sf"/>
</dbReference>
<dbReference type="SUPFAM" id="SSF57184">
    <property type="entry name" value="Growth factor receptor domain"/>
    <property type="match status" value="1"/>
</dbReference>
<feature type="domain" description="HYR" evidence="9">
    <location>
        <begin position="279"/>
        <end position="361"/>
    </location>
</feature>
<keyword evidence="3" id="KW-0677">Repeat</keyword>
<sequence length="1275" mass="141076">MADDPGCCDHMAKCSCGLLSGTHTCACEPGYYGLDGQLGNCKACPKGTYKNSHDVTSDCTACPFKATTLREGSTSVKDCSCVTGYNGDPSTGKPCTIVECPPLQAPSHGNFLRPCGNTFGSLCLFSCEKGYELRDPNSKERICLETGTWTATETVCQRIRCKEPIAPPYGQKKCDDPDFLVGSSCTFDCEPGYMLIGQKKKTCLATKVWSGQEISCEPVMCPALKFPRFGILQMCTPGKHQEFNKVCLFSCLPGFQIESSPFLQCTKHGNWSDKIPTCRDIEPPSLKCPPSKVFSTEPKKNYAHVKLPEPHASDNSDIKPKVAWSPALKFPAKLPIGTTVISFKATDSALLSSNCKTSITVKDNERPIVLSCPSTIELETNELDIEVSWREPVFWDNSLDELKIFSNENSGKRFPPGVTSVVYYAEDPSGNRASCKFEIIVKKNHCPFYPPPVNGALACDDWLYGQFCQVYCNENFDFITKPAEWYICESTSDWETDPLNYPLPWPDCAEWYVPSKVRKAVSGQYFAGNCSDPRVQEVIKTLFLSHFTKQFNTSQYCTSEGSCTIEQVRVKCGKVNLTLARKKREISRLLLDHMLEIEVEFTVSASQNNVSSFQDLMEAVNRIVANMKAENTEEDILKEKSVDVEPFSVVANTPTQLLCYPGAILKNKECVQCPLGTFHNQGSDVCDFCPIGEFQDEEGQIECKLCPEGSLTEETGTKNITKCKEKCLPGTFSLTGLETCKACPVGTYQNEAQHTSCLTCPFLMTTWIEGATDVLDCKEKCEPGSFSETGLKPCQQCPVGYYQFNYGQLFCQECSGNLTTAEEGAKSSNDCIEFDHCYQNPCKYGSKCISLKHSYSCECGPELYGKQCERNVNACLEQPCAHNSTCVDLVVGFQCICQPGFTGETCEEEIDECRVGSSIKCKNGGTCVDEVGSFKCICPPWTMGDFCEVLVDLCETQPCYFDAKCRAINFTRFCDCAEGFTGSDCSVNIDDCFGIECHNGGSCLDMVNGYKCSCSPGFTGDFCETNINDCLTHQCQNNATCEDEVGGYVCFCLPGFTGKFCETKMSEDFVMNFQQPLVSNFAISDHVPTMWDVTLGLWVETNDRRRPGSMFSYATDSNGQILANALSLTDYGSVKLYVNDEPIFTDLPVNDGKWHQLTFTWSSGHRGEWKLFENGQLVTNGTGVQSGRPIPGDGTFVIGQDQDSIGGNFSPLEAFQGNISRVNVWNRILKESEIQQLCKFEDNLPGRVKAWPDFLQNVNGGVQLRLDERPQLPQS</sequence>
<evidence type="ECO:0000313" key="13">
    <source>
        <dbReference type="RefSeq" id="XP_013778531.1"/>
    </source>
</evidence>
<evidence type="ECO:0000256" key="7">
    <source>
        <dbReference type="PROSITE-ProRule" id="PRU00302"/>
    </source>
</evidence>
<feature type="domain" description="EGF-like" evidence="8">
    <location>
        <begin position="950"/>
        <end position="986"/>
    </location>
</feature>
<evidence type="ECO:0000259" key="9">
    <source>
        <dbReference type="PROSITE" id="PS50825"/>
    </source>
</evidence>
<feature type="disulfide bond" evidence="6">
    <location>
        <begin position="859"/>
        <end position="868"/>
    </location>
</feature>
<feature type="domain" description="HYR" evidence="9">
    <location>
        <begin position="362"/>
        <end position="443"/>
    </location>
</feature>
<dbReference type="SUPFAM" id="SSF57535">
    <property type="entry name" value="Complement control module/SCR domain"/>
    <property type="match status" value="4"/>
</dbReference>
<dbReference type="PROSITE" id="PS01187">
    <property type="entry name" value="EGF_CA"/>
    <property type="match status" value="2"/>
</dbReference>
<feature type="disulfide bond" evidence="6">
    <location>
        <begin position="976"/>
        <end position="985"/>
    </location>
</feature>
<dbReference type="SUPFAM" id="SSF57196">
    <property type="entry name" value="EGF/Laminin"/>
    <property type="match status" value="6"/>
</dbReference>
<dbReference type="Pfam" id="PF00084">
    <property type="entry name" value="Sushi"/>
    <property type="match status" value="3"/>
</dbReference>
<dbReference type="PRINTS" id="PR00895">
    <property type="entry name" value="PENTAXIN"/>
</dbReference>
<evidence type="ECO:0000256" key="1">
    <source>
        <dbReference type="ARBA" id="ARBA00022536"/>
    </source>
</evidence>
<proteinExistence type="predicted"/>
<dbReference type="Pfam" id="PF12661">
    <property type="entry name" value="hEGF"/>
    <property type="match status" value="2"/>
</dbReference>
<dbReference type="PROSITE" id="PS50825">
    <property type="entry name" value="HYR"/>
    <property type="match status" value="2"/>
</dbReference>
<dbReference type="InterPro" id="IPR013032">
    <property type="entry name" value="EGF-like_CS"/>
</dbReference>
<evidence type="ECO:0000313" key="12">
    <source>
        <dbReference type="Proteomes" id="UP000694941"/>
    </source>
</evidence>
<dbReference type="PROSITE" id="PS00010">
    <property type="entry name" value="ASX_HYDROXYL"/>
    <property type="match status" value="4"/>
</dbReference>
<keyword evidence="2" id="KW-0732">Signal</keyword>
<dbReference type="SMART" id="SM00159">
    <property type="entry name" value="PTX"/>
    <property type="match status" value="1"/>
</dbReference>
<dbReference type="Gene3D" id="2.10.25.10">
    <property type="entry name" value="Laminin"/>
    <property type="match status" value="6"/>
</dbReference>
<feature type="domain" description="EGF-like" evidence="8">
    <location>
        <begin position="871"/>
        <end position="907"/>
    </location>
</feature>
<evidence type="ECO:0000259" key="11">
    <source>
        <dbReference type="PROSITE" id="PS51828"/>
    </source>
</evidence>
<accession>A0ABM1BB95</accession>
<dbReference type="PANTHER" id="PTHR24049">
    <property type="entry name" value="CRUMBS FAMILY MEMBER"/>
    <property type="match status" value="1"/>
</dbReference>
<dbReference type="Gene3D" id="2.10.50.10">
    <property type="entry name" value="Tumor Necrosis Factor Receptor, subunit A, domain 2"/>
    <property type="match status" value="3"/>
</dbReference>
<evidence type="ECO:0000256" key="4">
    <source>
        <dbReference type="ARBA" id="ARBA00023157"/>
    </source>
</evidence>
<dbReference type="SUPFAM" id="SSF49899">
    <property type="entry name" value="Concanavalin A-like lectins/glucanases"/>
    <property type="match status" value="1"/>
</dbReference>
<dbReference type="PROSITE" id="PS00022">
    <property type="entry name" value="EGF_1"/>
    <property type="match status" value="6"/>
</dbReference>
<dbReference type="SMART" id="SM00181">
    <property type="entry name" value="EGF"/>
    <property type="match status" value="6"/>
</dbReference>
<dbReference type="Gene3D" id="2.60.120.200">
    <property type="match status" value="1"/>
</dbReference>
<feature type="domain" description="EGF-like" evidence="8">
    <location>
        <begin position="909"/>
        <end position="948"/>
    </location>
</feature>
<keyword evidence="5" id="KW-0325">Glycoprotein</keyword>
<comment type="caution">
    <text evidence="6">Lacks conserved residue(s) required for the propagation of feature annotation.</text>
</comment>
<feature type="disulfide bond" evidence="6">
    <location>
        <begin position="938"/>
        <end position="947"/>
    </location>
</feature>
<feature type="domain" description="EGF-like" evidence="8">
    <location>
        <begin position="1026"/>
        <end position="1062"/>
    </location>
</feature>
<dbReference type="Pfam" id="PF07699">
    <property type="entry name" value="Ephrin_rec_like"/>
    <property type="match status" value="4"/>
</dbReference>
<feature type="domain" description="Sushi" evidence="10">
    <location>
        <begin position="159"/>
        <end position="218"/>
    </location>
</feature>
<evidence type="ECO:0000256" key="3">
    <source>
        <dbReference type="ARBA" id="ARBA00022737"/>
    </source>
</evidence>
<dbReference type="InterPro" id="IPR003410">
    <property type="entry name" value="HYR_dom"/>
</dbReference>
<dbReference type="CDD" id="cd00054">
    <property type="entry name" value="EGF_CA"/>
    <property type="match status" value="5"/>
</dbReference>
<feature type="disulfide bond" evidence="7">
    <location>
        <begin position="189"/>
        <end position="216"/>
    </location>
</feature>
<protein>
    <submittedName>
        <fullName evidence="13">Sushi, von Willebrand factor type A, EGF and pentraxin domain-containing protein 1-like</fullName>
    </submittedName>
</protein>
<dbReference type="CDD" id="cd00033">
    <property type="entry name" value="CCP"/>
    <property type="match status" value="3"/>
</dbReference>
<dbReference type="InterPro" id="IPR013320">
    <property type="entry name" value="ConA-like_dom_sf"/>
</dbReference>
<dbReference type="InterPro" id="IPR051022">
    <property type="entry name" value="Notch_Cell-Fate_Det"/>
</dbReference>
<feature type="domain" description="EGF-like" evidence="8">
    <location>
        <begin position="988"/>
        <end position="1024"/>
    </location>
</feature>
<dbReference type="RefSeq" id="XP_013778531.1">
    <property type="nucleotide sequence ID" value="XM_013923077.2"/>
</dbReference>
<keyword evidence="7" id="KW-0768">Sushi</keyword>
<feature type="disulfide bond" evidence="6">
    <location>
        <begin position="1014"/>
        <end position="1023"/>
    </location>
</feature>
<dbReference type="PANTHER" id="PTHR24049:SF22">
    <property type="entry name" value="DROSOPHILA CRUMBS HOMOLOG"/>
    <property type="match status" value="1"/>
</dbReference>
<dbReference type="InterPro" id="IPR035976">
    <property type="entry name" value="Sushi/SCR/CCP_sf"/>
</dbReference>
<keyword evidence="4 6" id="KW-1015">Disulfide bond</keyword>
<evidence type="ECO:0000256" key="2">
    <source>
        <dbReference type="ARBA" id="ARBA00022729"/>
    </source>
</evidence>
<dbReference type="SMART" id="SM00032">
    <property type="entry name" value="CCP"/>
    <property type="match status" value="4"/>
</dbReference>
<feature type="disulfide bond" evidence="6">
    <location>
        <begin position="1052"/>
        <end position="1061"/>
    </location>
</feature>
<dbReference type="Pfam" id="PF00354">
    <property type="entry name" value="Pentaxin"/>
    <property type="match status" value="1"/>
</dbReference>
<dbReference type="InterPro" id="IPR001759">
    <property type="entry name" value="PTX_dom"/>
</dbReference>
<feature type="disulfide bond" evidence="6">
    <location>
        <begin position="897"/>
        <end position="906"/>
    </location>
</feature>
<keyword evidence="12" id="KW-1185">Reference proteome</keyword>
<feature type="domain" description="Pentraxin (PTX)" evidence="11">
    <location>
        <begin position="1065"/>
        <end position="1274"/>
    </location>
</feature>
<dbReference type="PROSITE" id="PS51828">
    <property type="entry name" value="PTX_2"/>
    <property type="match status" value="1"/>
</dbReference>
<dbReference type="PROSITE" id="PS50026">
    <property type="entry name" value="EGF_3"/>
    <property type="match status" value="6"/>
</dbReference>
<evidence type="ECO:0000259" key="10">
    <source>
        <dbReference type="PROSITE" id="PS50923"/>
    </source>
</evidence>
<dbReference type="PROSITE" id="PS01186">
    <property type="entry name" value="EGF_2"/>
    <property type="match status" value="4"/>
</dbReference>
<evidence type="ECO:0000259" key="8">
    <source>
        <dbReference type="PROSITE" id="PS50026"/>
    </source>
</evidence>
<evidence type="ECO:0000256" key="6">
    <source>
        <dbReference type="PROSITE-ProRule" id="PRU00076"/>
    </source>
</evidence>
<reference evidence="13" key="1">
    <citation type="submission" date="2025-08" db="UniProtKB">
        <authorList>
            <consortium name="RefSeq"/>
        </authorList>
    </citation>
    <scope>IDENTIFICATION</scope>
    <source>
        <tissue evidence="13">Muscle</tissue>
    </source>
</reference>
<evidence type="ECO:0000256" key="5">
    <source>
        <dbReference type="ARBA" id="ARBA00023180"/>
    </source>
</evidence>
<dbReference type="InterPro" id="IPR000742">
    <property type="entry name" value="EGF"/>
</dbReference>
<name>A0ABM1BB95_LIMPO</name>
<gene>
    <name evidence="13" type="primary">LOC106463107</name>
</gene>
<dbReference type="GeneID" id="106463107"/>
<dbReference type="SMART" id="SM01411">
    <property type="entry name" value="Ephrin_rec_like"/>
    <property type="match status" value="4"/>
</dbReference>